<keyword evidence="3" id="KW-1185">Reference proteome</keyword>
<evidence type="ECO:0000313" key="2">
    <source>
        <dbReference type="EMBL" id="SCC53661.1"/>
    </source>
</evidence>
<keyword evidence="1" id="KW-1133">Transmembrane helix</keyword>
<dbReference type="STRING" id="1335309.GA0116948_11366"/>
<keyword evidence="1" id="KW-0812">Transmembrane</keyword>
<reference evidence="2 3" key="1">
    <citation type="submission" date="2016-08" db="EMBL/GenBank/DDBJ databases">
        <authorList>
            <person name="Seilhamer J.J."/>
        </authorList>
    </citation>
    <scope>NUCLEOTIDE SEQUENCE [LARGE SCALE GENOMIC DNA]</scope>
    <source>
        <strain evidence="2 3">A37T2</strain>
    </source>
</reference>
<protein>
    <submittedName>
        <fullName evidence="2">Uncharacterized protein</fullName>
    </submittedName>
</protein>
<accession>A0A1C4FDU9</accession>
<organism evidence="2 3">
    <name type="scientific">Chitinophaga costaii</name>
    <dbReference type="NCBI Taxonomy" id="1335309"/>
    <lineage>
        <taxon>Bacteria</taxon>
        <taxon>Pseudomonadati</taxon>
        <taxon>Bacteroidota</taxon>
        <taxon>Chitinophagia</taxon>
        <taxon>Chitinophagales</taxon>
        <taxon>Chitinophagaceae</taxon>
        <taxon>Chitinophaga</taxon>
    </lineage>
</organism>
<name>A0A1C4FDU9_9BACT</name>
<evidence type="ECO:0000313" key="3">
    <source>
        <dbReference type="Proteomes" id="UP000242818"/>
    </source>
</evidence>
<dbReference type="Proteomes" id="UP000242818">
    <property type="component" value="Unassembled WGS sequence"/>
</dbReference>
<sequence>MLKLVNENEKRPEFFPGVFVFIVTVKSIRLALLFHVSYMPLR</sequence>
<proteinExistence type="predicted"/>
<gene>
    <name evidence="2" type="ORF">GA0116948_11366</name>
</gene>
<feature type="transmembrane region" description="Helical" evidence="1">
    <location>
        <begin position="14"/>
        <end position="36"/>
    </location>
</feature>
<dbReference type="AlphaFoldDB" id="A0A1C4FDU9"/>
<evidence type="ECO:0000256" key="1">
    <source>
        <dbReference type="SAM" id="Phobius"/>
    </source>
</evidence>
<dbReference type="EMBL" id="FMAR01000013">
    <property type="protein sequence ID" value="SCC53661.1"/>
    <property type="molecule type" value="Genomic_DNA"/>
</dbReference>
<keyword evidence="1" id="KW-0472">Membrane</keyword>